<dbReference type="SUPFAM" id="SSF49899">
    <property type="entry name" value="Concanavalin A-like lectins/glucanases"/>
    <property type="match status" value="1"/>
</dbReference>
<keyword evidence="4 9" id="KW-0378">Hydrolase</keyword>
<dbReference type="AlphaFoldDB" id="A0A0C3LMP6"/>
<dbReference type="InterPro" id="IPR013320">
    <property type="entry name" value="ConA-like_dom_sf"/>
</dbReference>
<evidence type="ECO:0000313" key="11">
    <source>
        <dbReference type="EMBL" id="KIO22627.1"/>
    </source>
</evidence>
<evidence type="ECO:0000313" key="12">
    <source>
        <dbReference type="Proteomes" id="UP000054248"/>
    </source>
</evidence>
<proteinExistence type="inferred from homology"/>
<evidence type="ECO:0000256" key="9">
    <source>
        <dbReference type="RuleBase" id="RU361164"/>
    </source>
</evidence>
<evidence type="ECO:0000256" key="6">
    <source>
        <dbReference type="ARBA" id="ARBA00023277"/>
    </source>
</evidence>
<dbReference type="InterPro" id="IPR001722">
    <property type="entry name" value="Glyco_hydro_7"/>
</dbReference>
<dbReference type="InterPro" id="IPR037019">
    <property type="entry name" value="Glyco_hydro_7_sf"/>
</dbReference>
<sequence length="358" mass="38281">MSLALFSVLLSVLITPSVDAQRYGVVIPEVHPALSWQKCTVPGGCTAQAGKVVLDANWRWYHSGSWDCWDGTDWQLVTRPSGSQSPNVGSRVYLMADDNSYATFKPLAQEIAFDVDMSTLECGIAADIHFAEMAADGGIAESPAGWNNAGAKYGTGYCGAQCPRDVRFIQGHLNYQGNGPTPPPFGLGPYGSCCAEMDLWQANKFSTATTAHPCLIQGRFKCEEDDCGASAPSGNSANGVCDPDGCDFNPFRMGNPSFYGLGNTVDTTKKLTVVTQFITDNGTPSGSLIEIRRNGVPIANSYVNVPGVDPFFNSITSQYCDQQKAAFGDMPSFQTKGGWDALGGGFKTRDGTGIEHLR</sequence>
<keyword evidence="8 9" id="KW-0624">Polysaccharide degradation</keyword>
<keyword evidence="3 10" id="KW-0732">Signal</keyword>
<dbReference type="Proteomes" id="UP000054248">
    <property type="component" value="Unassembled WGS sequence"/>
</dbReference>
<dbReference type="PRINTS" id="PR00734">
    <property type="entry name" value="GLHYDRLASE7"/>
</dbReference>
<keyword evidence="12" id="KW-1185">Reference proteome</keyword>
<dbReference type="GO" id="GO:0030245">
    <property type="term" value="P:cellulose catabolic process"/>
    <property type="evidence" value="ECO:0007669"/>
    <property type="project" value="UniProtKB-KW"/>
</dbReference>
<organism evidence="11 12">
    <name type="scientific">Tulasnella calospora MUT 4182</name>
    <dbReference type="NCBI Taxonomy" id="1051891"/>
    <lineage>
        <taxon>Eukaryota</taxon>
        <taxon>Fungi</taxon>
        <taxon>Dikarya</taxon>
        <taxon>Basidiomycota</taxon>
        <taxon>Agaricomycotina</taxon>
        <taxon>Agaricomycetes</taxon>
        <taxon>Cantharellales</taxon>
        <taxon>Tulasnellaceae</taxon>
        <taxon>Tulasnella</taxon>
    </lineage>
</organism>
<feature type="chain" id="PRO_5002175782" description="Glucanase" evidence="10">
    <location>
        <begin position="21"/>
        <end position="358"/>
    </location>
</feature>
<name>A0A0C3LMP6_9AGAM</name>
<reference evidence="11 12" key="1">
    <citation type="submission" date="2014-04" db="EMBL/GenBank/DDBJ databases">
        <authorList>
            <consortium name="DOE Joint Genome Institute"/>
            <person name="Kuo A."/>
            <person name="Girlanda M."/>
            <person name="Perotto S."/>
            <person name="Kohler A."/>
            <person name="Nagy L.G."/>
            <person name="Floudas D."/>
            <person name="Copeland A."/>
            <person name="Barry K.W."/>
            <person name="Cichocki N."/>
            <person name="Veneault-Fourrey C."/>
            <person name="LaButti K."/>
            <person name="Lindquist E.A."/>
            <person name="Lipzen A."/>
            <person name="Lundell T."/>
            <person name="Morin E."/>
            <person name="Murat C."/>
            <person name="Sun H."/>
            <person name="Tunlid A."/>
            <person name="Henrissat B."/>
            <person name="Grigoriev I.V."/>
            <person name="Hibbett D.S."/>
            <person name="Martin F."/>
            <person name="Nordberg H.P."/>
            <person name="Cantor M.N."/>
            <person name="Hua S.X."/>
        </authorList>
    </citation>
    <scope>NUCLEOTIDE SEQUENCE [LARGE SCALE GENOMIC DNA]</scope>
    <source>
        <strain evidence="11 12">MUT 4182</strain>
    </source>
</reference>
<keyword evidence="5 9" id="KW-0136">Cellulose degradation</keyword>
<dbReference type="Pfam" id="PF00840">
    <property type="entry name" value="Glyco_hydro_7"/>
    <property type="match status" value="2"/>
</dbReference>
<evidence type="ECO:0000256" key="1">
    <source>
        <dbReference type="ARBA" id="ARBA00001641"/>
    </source>
</evidence>
<dbReference type="OrthoDB" id="412382at2759"/>
<evidence type="ECO:0000256" key="8">
    <source>
        <dbReference type="ARBA" id="ARBA00023326"/>
    </source>
</evidence>
<dbReference type="EC" id="3.2.1.-" evidence="9"/>
<comment type="catalytic activity">
    <reaction evidence="1">
        <text>Hydrolysis of (1-&gt;4)-beta-D-glucosidic linkages in cellulose and cellotetraose, releasing cellobiose from the non-reducing ends of the chains.</text>
        <dbReference type="EC" id="3.2.1.91"/>
    </reaction>
</comment>
<dbReference type="PANTHER" id="PTHR33753">
    <property type="entry name" value="1,4-BETA-D-GLUCAN CELLOBIOHYDROLASE B"/>
    <property type="match status" value="1"/>
</dbReference>
<gene>
    <name evidence="11" type="ORF">M407DRAFT_27815</name>
</gene>
<protein>
    <recommendedName>
        <fullName evidence="9">Glucanase</fullName>
        <ecNumber evidence="9">3.2.1.-</ecNumber>
    </recommendedName>
</protein>
<dbReference type="STRING" id="1051891.A0A0C3LMP6"/>
<keyword evidence="6" id="KW-0119">Carbohydrate metabolism</keyword>
<evidence type="ECO:0000256" key="10">
    <source>
        <dbReference type="SAM" id="SignalP"/>
    </source>
</evidence>
<dbReference type="PANTHER" id="PTHR33753:SF2">
    <property type="entry name" value="GLYCOSIDE HYDROLASE FAMILY 7 PROTEIN"/>
    <property type="match status" value="1"/>
</dbReference>
<dbReference type="GO" id="GO:0016162">
    <property type="term" value="F:cellulose 1,4-beta-cellobiosidase activity"/>
    <property type="evidence" value="ECO:0007669"/>
    <property type="project" value="UniProtKB-EC"/>
</dbReference>
<evidence type="ECO:0000256" key="3">
    <source>
        <dbReference type="ARBA" id="ARBA00022729"/>
    </source>
</evidence>
<evidence type="ECO:0000256" key="7">
    <source>
        <dbReference type="ARBA" id="ARBA00023295"/>
    </source>
</evidence>
<comment type="similarity">
    <text evidence="2 9">Belongs to the glycosyl hydrolase 7 (cellulase C) family.</text>
</comment>
<evidence type="ECO:0000256" key="2">
    <source>
        <dbReference type="ARBA" id="ARBA00006044"/>
    </source>
</evidence>
<dbReference type="Gene3D" id="2.70.100.10">
    <property type="entry name" value="Glycoside hydrolase, family 7, domain"/>
    <property type="match status" value="2"/>
</dbReference>
<dbReference type="HOGENOM" id="CLU_020817_3_2_1"/>
<feature type="signal peptide" evidence="10">
    <location>
        <begin position="1"/>
        <end position="20"/>
    </location>
</feature>
<evidence type="ECO:0000256" key="5">
    <source>
        <dbReference type="ARBA" id="ARBA00023001"/>
    </source>
</evidence>
<dbReference type="EMBL" id="KN823104">
    <property type="protein sequence ID" value="KIO22627.1"/>
    <property type="molecule type" value="Genomic_DNA"/>
</dbReference>
<evidence type="ECO:0000256" key="4">
    <source>
        <dbReference type="ARBA" id="ARBA00022801"/>
    </source>
</evidence>
<reference evidence="12" key="2">
    <citation type="submission" date="2015-01" db="EMBL/GenBank/DDBJ databases">
        <title>Evolutionary Origins and Diversification of the Mycorrhizal Mutualists.</title>
        <authorList>
            <consortium name="DOE Joint Genome Institute"/>
            <consortium name="Mycorrhizal Genomics Consortium"/>
            <person name="Kohler A."/>
            <person name="Kuo A."/>
            <person name="Nagy L.G."/>
            <person name="Floudas D."/>
            <person name="Copeland A."/>
            <person name="Barry K.W."/>
            <person name="Cichocki N."/>
            <person name="Veneault-Fourrey C."/>
            <person name="LaButti K."/>
            <person name="Lindquist E.A."/>
            <person name="Lipzen A."/>
            <person name="Lundell T."/>
            <person name="Morin E."/>
            <person name="Murat C."/>
            <person name="Riley R."/>
            <person name="Ohm R."/>
            <person name="Sun H."/>
            <person name="Tunlid A."/>
            <person name="Henrissat B."/>
            <person name="Grigoriev I.V."/>
            <person name="Hibbett D.S."/>
            <person name="Martin F."/>
        </authorList>
    </citation>
    <scope>NUCLEOTIDE SEQUENCE [LARGE SCALE GENOMIC DNA]</scope>
    <source>
        <strain evidence="12">MUT 4182</strain>
    </source>
</reference>
<accession>A0A0C3LMP6</accession>
<keyword evidence="7 9" id="KW-0326">Glycosidase</keyword>